<reference evidence="1 2" key="1">
    <citation type="submission" date="2018-05" db="EMBL/GenBank/DDBJ databases">
        <title>Genomic Encyclopedia of Type Strains, Phase IV (KMG-IV): sequencing the most valuable type-strain genomes for metagenomic binning, comparative biology and taxonomic classification.</title>
        <authorList>
            <person name="Goeker M."/>
        </authorList>
    </citation>
    <scope>NUCLEOTIDE SEQUENCE [LARGE SCALE GENOMIC DNA]</scope>
    <source>
        <strain evidence="1 2">DSM 2626</strain>
    </source>
</reference>
<evidence type="ECO:0000313" key="1">
    <source>
        <dbReference type="EMBL" id="PWJ88044.1"/>
    </source>
</evidence>
<dbReference type="RefSeq" id="WP_109671141.1">
    <property type="nucleotide sequence ID" value="NZ_QGGH01000013.1"/>
</dbReference>
<dbReference type="Proteomes" id="UP000245631">
    <property type="component" value="Unassembled WGS sequence"/>
</dbReference>
<dbReference type="AlphaFoldDB" id="A0A8E2W7V3"/>
<sequence length="95" mass="9915">MSQALVGYTAAKREEEAAAKEEQKLAAGLWGAPAQSNPGVCAKLAVMLETGQSCEDCSEFPWPQLRVALSDLMRLGDIADLPAPGVAVSTPDIGD</sequence>
<accession>A0A8E2W7V3</accession>
<protein>
    <submittedName>
        <fullName evidence="1">Uncharacterized protein</fullName>
    </submittedName>
</protein>
<gene>
    <name evidence="1" type="ORF">C8D77_113133</name>
</gene>
<dbReference type="EMBL" id="QGGH01000013">
    <property type="protein sequence ID" value="PWJ88044.1"/>
    <property type="molecule type" value="Genomic_DNA"/>
</dbReference>
<comment type="caution">
    <text evidence="1">The sequence shown here is derived from an EMBL/GenBank/DDBJ whole genome shotgun (WGS) entry which is preliminary data.</text>
</comment>
<evidence type="ECO:0000313" key="2">
    <source>
        <dbReference type="Proteomes" id="UP000245631"/>
    </source>
</evidence>
<organism evidence="1 2">
    <name type="scientific">Rhizobium loti</name>
    <name type="common">Mesorhizobium loti</name>
    <dbReference type="NCBI Taxonomy" id="381"/>
    <lineage>
        <taxon>Bacteria</taxon>
        <taxon>Pseudomonadati</taxon>
        <taxon>Pseudomonadota</taxon>
        <taxon>Alphaproteobacteria</taxon>
        <taxon>Hyphomicrobiales</taxon>
        <taxon>Phyllobacteriaceae</taxon>
        <taxon>Mesorhizobium</taxon>
    </lineage>
</organism>
<name>A0A8E2W7V3_RHILI</name>
<proteinExistence type="predicted"/>
<dbReference type="GeneID" id="61055244"/>